<reference evidence="8 9" key="1">
    <citation type="submission" date="2024-05" db="EMBL/GenBank/DDBJ databases">
        <title>Genome sequencing and assembly of Indian major carp, Cirrhinus mrigala (Hamilton, 1822).</title>
        <authorList>
            <person name="Mohindra V."/>
            <person name="Chowdhury L.M."/>
            <person name="Lal K."/>
            <person name="Jena J.K."/>
        </authorList>
    </citation>
    <scope>NUCLEOTIDE SEQUENCE [LARGE SCALE GENOMIC DNA]</scope>
    <source>
        <strain evidence="8">CM1030</strain>
        <tissue evidence="8">Blood</tissue>
    </source>
</reference>
<dbReference type="AlphaFoldDB" id="A0ABD0Q6B2"/>
<feature type="transmembrane region" description="Helical" evidence="7">
    <location>
        <begin position="29"/>
        <end position="51"/>
    </location>
</feature>
<dbReference type="EMBL" id="JAMKFB020000011">
    <property type="protein sequence ID" value="KAL0181610.1"/>
    <property type="molecule type" value="Genomic_DNA"/>
</dbReference>
<dbReference type="InterPro" id="IPR037272">
    <property type="entry name" value="SNS_sf"/>
</dbReference>
<dbReference type="PANTHER" id="PTHR11616:SF286">
    <property type="entry name" value="SODIUM- AND CHLORIDE-DEPENDENT NEUTRAL AND BASIC AMINO ACID TRANSPORTER B(0+)"/>
    <property type="match status" value="1"/>
</dbReference>
<protein>
    <submittedName>
        <fullName evidence="8">Uncharacterized protein</fullName>
    </submittedName>
</protein>
<organism evidence="8 9">
    <name type="scientific">Cirrhinus mrigala</name>
    <name type="common">Mrigala</name>
    <dbReference type="NCBI Taxonomy" id="683832"/>
    <lineage>
        <taxon>Eukaryota</taxon>
        <taxon>Metazoa</taxon>
        <taxon>Chordata</taxon>
        <taxon>Craniata</taxon>
        <taxon>Vertebrata</taxon>
        <taxon>Euteleostomi</taxon>
        <taxon>Actinopterygii</taxon>
        <taxon>Neopterygii</taxon>
        <taxon>Teleostei</taxon>
        <taxon>Ostariophysi</taxon>
        <taxon>Cypriniformes</taxon>
        <taxon>Cyprinidae</taxon>
        <taxon>Labeoninae</taxon>
        <taxon>Labeonini</taxon>
        <taxon>Cirrhinus</taxon>
    </lineage>
</organism>
<keyword evidence="6" id="KW-0479">Metal-binding</keyword>
<keyword evidence="6" id="KW-0915">Sodium</keyword>
<evidence type="ECO:0000256" key="1">
    <source>
        <dbReference type="ARBA" id="ARBA00004141"/>
    </source>
</evidence>
<dbReference type="InterPro" id="IPR000175">
    <property type="entry name" value="Na/ntran_symport"/>
</dbReference>
<dbReference type="Pfam" id="PF00209">
    <property type="entry name" value="SNF"/>
    <property type="match status" value="1"/>
</dbReference>
<name>A0ABD0Q6B2_CIRMR</name>
<feature type="binding site" evidence="6">
    <location>
        <position position="36"/>
    </location>
    <ligand>
        <name>Na(+)</name>
        <dbReference type="ChEBI" id="CHEBI:29101"/>
        <label>1</label>
    </ligand>
</feature>
<evidence type="ECO:0000256" key="7">
    <source>
        <dbReference type="SAM" id="Phobius"/>
    </source>
</evidence>
<feature type="non-terminal residue" evidence="8">
    <location>
        <position position="1"/>
    </location>
</feature>
<accession>A0ABD0Q6B2</accession>
<dbReference type="PROSITE" id="PS50267">
    <property type="entry name" value="NA_NEUROTRAN_SYMP_3"/>
    <property type="match status" value="1"/>
</dbReference>
<dbReference type="PANTHER" id="PTHR11616">
    <property type="entry name" value="SODIUM/CHLORIDE DEPENDENT TRANSPORTER"/>
    <property type="match status" value="1"/>
</dbReference>
<evidence type="ECO:0000256" key="6">
    <source>
        <dbReference type="PIRSR" id="PIRSR600175-1"/>
    </source>
</evidence>
<proteinExistence type="predicted"/>
<keyword evidence="3 7" id="KW-0812">Transmembrane</keyword>
<dbReference type="GO" id="GO:0016020">
    <property type="term" value="C:membrane"/>
    <property type="evidence" value="ECO:0007669"/>
    <property type="project" value="UniProtKB-SubCell"/>
</dbReference>
<keyword evidence="4 7" id="KW-1133">Transmembrane helix</keyword>
<gene>
    <name evidence="8" type="ORF">M9458_024016</name>
</gene>
<dbReference type="SUPFAM" id="SSF161070">
    <property type="entry name" value="SNF-like"/>
    <property type="match status" value="1"/>
</dbReference>
<evidence type="ECO:0000313" key="8">
    <source>
        <dbReference type="EMBL" id="KAL0181610.1"/>
    </source>
</evidence>
<keyword evidence="2" id="KW-0813">Transport</keyword>
<keyword evidence="9" id="KW-1185">Reference proteome</keyword>
<feature type="binding site" evidence="6">
    <location>
        <position position="4"/>
    </location>
    <ligand>
        <name>Na(+)</name>
        <dbReference type="ChEBI" id="CHEBI:29101"/>
        <label>1</label>
    </ligand>
</feature>
<sequence>IFFSLSIAWGGLMALSSYNKFYNNSYQDSIIVCVTNCGTSVFAGFAIFSILGHMAHVYQRPVSEVADAGKI</sequence>
<evidence type="ECO:0000256" key="3">
    <source>
        <dbReference type="ARBA" id="ARBA00022692"/>
    </source>
</evidence>
<dbReference type="Proteomes" id="UP001529510">
    <property type="component" value="Unassembled WGS sequence"/>
</dbReference>
<keyword evidence="5 7" id="KW-0472">Membrane</keyword>
<comment type="subcellular location">
    <subcellularLocation>
        <location evidence="1">Membrane</location>
        <topology evidence="1">Multi-pass membrane protein</topology>
    </subcellularLocation>
</comment>
<evidence type="ECO:0000256" key="5">
    <source>
        <dbReference type="ARBA" id="ARBA00023136"/>
    </source>
</evidence>
<comment type="caution">
    <text evidence="8">The sequence shown here is derived from an EMBL/GenBank/DDBJ whole genome shotgun (WGS) entry which is preliminary data.</text>
</comment>
<evidence type="ECO:0000256" key="2">
    <source>
        <dbReference type="ARBA" id="ARBA00022448"/>
    </source>
</evidence>
<evidence type="ECO:0000256" key="4">
    <source>
        <dbReference type="ARBA" id="ARBA00022989"/>
    </source>
</evidence>
<evidence type="ECO:0000313" key="9">
    <source>
        <dbReference type="Proteomes" id="UP001529510"/>
    </source>
</evidence>